<dbReference type="OrthoDB" id="2985334at2"/>
<evidence type="ECO:0000313" key="3">
    <source>
        <dbReference type="Proteomes" id="UP000198605"/>
    </source>
</evidence>
<keyword evidence="1" id="KW-0812">Transmembrane</keyword>
<proteinExistence type="predicted"/>
<feature type="transmembrane region" description="Helical" evidence="1">
    <location>
        <begin position="450"/>
        <end position="474"/>
    </location>
</feature>
<protein>
    <submittedName>
        <fullName evidence="2">Asparagine synthase (Glutamine-hydrolysing)</fullName>
    </submittedName>
</protein>
<organism evidence="2 3">
    <name type="scientific">Micromonospora chersina</name>
    <dbReference type="NCBI Taxonomy" id="47854"/>
    <lineage>
        <taxon>Bacteria</taxon>
        <taxon>Bacillati</taxon>
        <taxon>Actinomycetota</taxon>
        <taxon>Actinomycetes</taxon>
        <taxon>Micromonosporales</taxon>
        <taxon>Micromonosporaceae</taxon>
        <taxon>Micromonospora</taxon>
    </lineage>
</organism>
<accession>A0A1C6VLU2</accession>
<sequence>MHVMLAWFAAAPLSGPARAARLDRFERAAAEVVPDTWRRHEFGGDDWGVLVLHPADPGAYRWPTVGTEGPVTAISLGIPVGLDTAGGPAALAARLLAGEDVHREVVPPFGLLALHRDRFTLQQDWLGMARVFTGAGDGVSAWCTRPGLLAAFLHGRVRPDVAGWTSYTLCGHFGGDLSPVEGTRLLRPGERVTGRRRAEGGWHLDTDLRYATDDVVCGGHADQGRPLDERLDRAADALTRAAASLHPLHDAEVTLGLSGGRDSRLIAATLIAAGRAPRLVTNDDTPAEGDVARRLVQLLREKRGLRLDHRTQLAAAPASVLGTGLRERARRLAHLHDHQFPSTYLVRPAVRDRLPEAVRPASLTGAAGELAVGYWYPAAGADPVPTPEQAGLTKLLAGVPHAAAAPEAVAAERDRVTAVLAHARGLGLRDEHLVDYLYLVERMRRWCTSAYLTGMVTPFLAPGFVATTFALGVAQKRDRLLHTALIARLVPEWAEVPFVSAATGPSTATRVWEGDGVTAVADLLDTAHGPLTGLMRRPAVEQALRTAVRGGRPDPRVLQQFTALAVASERLEPGTTRASTGTTYARLVAPPRPRTPATGRLAALRWIRRTRLGDRLWVTVRRRVRGR</sequence>
<dbReference type="AlphaFoldDB" id="A0A1C6VLU2"/>
<keyword evidence="3" id="KW-1185">Reference proteome</keyword>
<dbReference type="EMBL" id="FMIB01000002">
    <property type="protein sequence ID" value="SCL67235.1"/>
    <property type="molecule type" value="Genomic_DNA"/>
</dbReference>
<evidence type="ECO:0000256" key="1">
    <source>
        <dbReference type="SAM" id="Phobius"/>
    </source>
</evidence>
<dbReference type="SUPFAM" id="SSF52402">
    <property type="entry name" value="Adenine nucleotide alpha hydrolases-like"/>
    <property type="match status" value="1"/>
</dbReference>
<dbReference type="GeneID" id="43281045"/>
<name>A0A1C6VLU2_9ACTN</name>
<keyword evidence="1" id="KW-1133">Transmembrane helix</keyword>
<dbReference type="Proteomes" id="UP000198605">
    <property type="component" value="Unassembled WGS sequence"/>
</dbReference>
<evidence type="ECO:0000313" key="2">
    <source>
        <dbReference type="EMBL" id="SCL67235.1"/>
    </source>
</evidence>
<gene>
    <name evidence="2" type="ORF">GA0070603_4422</name>
</gene>
<reference evidence="3" key="1">
    <citation type="submission" date="2016-06" db="EMBL/GenBank/DDBJ databases">
        <authorList>
            <person name="Varghese N."/>
            <person name="Submissions Spin"/>
        </authorList>
    </citation>
    <scope>NUCLEOTIDE SEQUENCE [LARGE SCALE GENOMIC DNA]</scope>
    <source>
        <strain evidence="3">DSM 44151</strain>
    </source>
</reference>
<dbReference type="RefSeq" id="WP_091322188.1">
    <property type="nucleotide sequence ID" value="NZ_FMIB01000002.1"/>
</dbReference>
<keyword evidence="1" id="KW-0472">Membrane</keyword>
<dbReference type="STRING" id="47854.GA0070603_4422"/>